<proteinExistence type="predicted"/>
<dbReference type="InterPro" id="IPR019200">
    <property type="entry name" value="ATP_adenylylTrfase_C"/>
</dbReference>
<dbReference type="Gene3D" id="3.30.428.70">
    <property type="match status" value="1"/>
</dbReference>
<feature type="region of interest" description="Disordered" evidence="1">
    <location>
        <begin position="63"/>
        <end position="82"/>
    </location>
</feature>
<dbReference type="PANTHER" id="PTHR42746:SF2">
    <property type="entry name" value="DIADENOSINE 5',5'''-P1,P4-TETRAPHOSPHATE PHOSPHORYLASE 2-RELATED"/>
    <property type="match status" value="1"/>
</dbReference>
<dbReference type="Pfam" id="PF19327">
    <property type="entry name" value="Ap4A_phos_N"/>
    <property type="match status" value="1"/>
</dbReference>
<dbReference type="GO" id="GO:0009164">
    <property type="term" value="P:nucleoside catabolic process"/>
    <property type="evidence" value="ECO:0007669"/>
    <property type="project" value="TreeGrafter"/>
</dbReference>
<dbReference type="InterPro" id="IPR053364">
    <property type="entry name" value="Fork-head_TF_regulator"/>
</dbReference>
<dbReference type="InterPro" id="IPR036265">
    <property type="entry name" value="HIT-like_sf"/>
</dbReference>
<evidence type="ECO:0000256" key="1">
    <source>
        <dbReference type="SAM" id="MobiDB-lite"/>
    </source>
</evidence>
<dbReference type="SUPFAM" id="SSF54197">
    <property type="entry name" value="HIT-like"/>
    <property type="match status" value="1"/>
</dbReference>
<evidence type="ECO:0000313" key="4">
    <source>
        <dbReference type="EMBL" id="CDR88542.1"/>
    </source>
</evidence>
<reference evidence="4" key="1">
    <citation type="submission" date="2014-06" db="EMBL/GenBank/DDBJ databases">
        <authorList>
            <person name="Ju J."/>
            <person name="Zhang J."/>
        </authorList>
    </citation>
    <scope>NUCLEOTIDE SEQUENCE</scope>
    <source>
        <strain evidence="4">SscI8</strain>
    </source>
</reference>
<feature type="domain" description="ATP adenylyltransferase C-terminal" evidence="2">
    <location>
        <begin position="229"/>
        <end position="362"/>
    </location>
</feature>
<dbReference type="Pfam" id="PF09830">
    <property type="entry name" value="ATP_transf"/>
    <property type="match status" value="1"/>
</dbReference>
<sequence length="379" mass="41577">MSSSIPDSELKSLATEVKKKFDVAIAEGDAYFYPSDKVTLQESEATGVVWQIRTVPALLKKPKANGAPAQEESKPQQNKSDVFAPPYVPNLLVKELGPDHVMLLNKFCVVPQHFLMVTRQFESQDLPPSPATLALAYRIVSSHRSSNTELLAFYNCGATAGASQPHRHLQFVQCPPLDTTSDDAVSSGRLSEEEQDQILESQHKIPVESLLDRIEKDGKEHDSVHALPLPWQHFVALLQPTAEARKVDSELERYVGNKFMGLLDALFRARTFAAQSNHDGAKQSGRPAFNVLITKRAMHLIPRSQEEFTELSGKADEAGKVGNLSINSLGYAGFMLTRSIEEQQALKGVDGGVEEVLRKTGVLPVEDVTVQAGLPTSNV</sequence>
<evidence type="ECO:0000259" key="2">
    <source>
        <dbReference type="Pfam" id="PF09830"/>
    </source>
</evidence>
<protein>
    <submittedName>
        <fullName evidence="4">Related to APA2-ATP adenylyltransferase II</fullName>
    </submittedName>
</protein>
<organism evidence="4">
    <name type="scientific">Sporisorium scitamineum</name>
    <dbReference type="NCBI Taxonomy" id="49012"/>
    <lineage>
        <taxon>Eukaryota</taxon>
        <taxon>Fungi</taxon>
        <taxon>Dikarya</taxon>
        <taxon>Basidiomycota</taxon>
        <taxon>Ustilaginomycotina</taxon>
        <taxon>Ustilaginomycetes</taxon>
        <taxon>Ustilaginales</taxon>
        <taxon>Ustilaginaceae</taxon>
        <taxon>Sporisorium</taxon>
    </lineage>
</organism>
<dbReference type="GO" id="GO:0003877">
    <property type="term" value="F:ATP:ADP adenylyltransferase activity"/>
    <property type="evidence" value="ECO:0007669"/>
    <property type="project" value="InterPro"/>
</dbReference>
<dbReference type="GO" id="GO:0004780">
    <property type="term" value="F:sulfate adenylyltransferase (ADP) activity"/>
    <property type="evidence" value="ECO:0007669"/>
    <property type="project" value="TreeGrafter"/>
</dbReference>
<dbReference type="GO" id="GO:0009165">
    <property type="term" value="P:nucleotide biosynthetic process"/>
    <property type="evidence" value="ECO:0007669"/>
    <property type="project" value="TreeGrafter"/>
</dbReference>
<dbReference type="OrthoDB" id="10267950at2759"/>
<dbReference type="InterPro" id="IPR043171">
    <property type="entry name" value="Ap4A_phos1/2-like"/>
</dbReference>
<feature type="domain" description="Ap4A phosphorylase 1/2 N-terminal" evidence="3">
    <location>
        <begin position="11"/>
        <end position="176"/>
    </location>
</feature>
<dbReference type="GO" id="GO:0008796">
    <property type="term" value="F:bis(5'-nucleosyl)-tetraphosphatase activity"/>
    <property type="evidence" value="ECO:0007669"/>
    <property type="project" value="TreeGrafter"/>
</dbReference>
<accession>A0A127Z4C1</accession>
<dbReference type="AlphaFoldDB" id="A0A127Z4C1"/>
<dbReference type="PANTHER" id="PTHR42746">
    <property type="entry name" value="DIADENOSINE 5',5'''-P1,P4-TETRAPHOSPHATE PHOSPHORYLASE"/>
    <property type="match status" value="1"/>
</dbReference>
<keyword evidence="4" id="KW-0548">Nucleotidyltransferase</keyword>
<gene>
    <name evidence="4" type="ORF">SPSC_04369</name>
</gene>
<name>A0A127Z4C1_9BASI</name>
<keyword evidence="4" id="KW-0808">Transferase</keyword>
<dbReference type="EMBL" id="LK056678">
    <property type="protein sequence ID" value="CDR88542.1"/>
    <property type="molecule type" value="Genomic_DNA"/>
</dbReference>
<dbReference type="InterPro" id="IPR045759">
    <property type="entry name" value="Ap4A_phos1/2_N"/>
</dbReference>
<evidence type="ECO:0000259" key="3">
    <source>
        <dbReference type="Pfam" id="PF19327"/>
    </source>
</evidence>